<comment type="catalytic activity">
    <reaction evidence="4 5">
        <text>L-tyrosyl-[protein] + 3'-phosphoadenylyl sulfate = O-sulfo-L-tyrosine-[protein] + adenosine 3',5'-bisphosphate + H(+)</text>
        <dbReference type="Rhea" id="RHEA:16801"/>
        <dbReference type="Rhea" id="RHEA-COMP:10136"/>
        <dbReference type="Rhea" id="RHEA-COMP:11688"/>
        <dbReference type="ChEBI" id="CHEBI:15378"/>
        <dbReference type="ChEBI" id="CHEBI:46858"/>
        <dbReference type="ChEBI" id="CHEBI:58339"/>
        <dbReference type="ChEBI" id="CHEBI:58343"/>
        <dbReference type="ChEBI" id="CHEBI:65286"/>
        <dbReference type="EC" id="2.8.2.20"/>
    </reaction>
</comment>
<feature type="transmembrane region" description="Helical" evidence="6">
    <location>
        <begin position="7"/>
        <end position="25"/>
    </location>
</feature>
<protein>
    <recommendedName>
        <fullName evidence="2 5">Protein-tyrosine sulfotransferase</fullName>
        <ecNumber evidence="2 5">2.8.2.20</ecNumber>
    </recommendedName>
</protein>
<sequence length="444" mass="51941">MTSYKETFLILILFLLVICLGIGYFDKVHKCNELGEITSMEKVLIVDGLEIESNISKEELSMKLCEEEIQEKRNYIDKCISNNELQKKNIPELTDKEEHRESPEDTPLIQLIDGLQQILKFGQVKLDECYQERITLKSTYKDCYHKDTVSREDTSIFRNGSSVNKIKNFIVFLGYPRSGGSIVGAVLDAHPHVVLSNEFNPVMRWTKSERGTIAKFNRFELFRNIKNAAWSDLHNNGGTRSKTFNWKYYTLDIPGLFQGEYKDYIQIIGDKQDNHLVDYDTGNDDSKSFIQLLERFKDFVGYQVKFFHTVRNPYDNIATVLLYRLSSRNQVIKSGKTINRPDILVSVIKQQFVLYEKIQRYLEYFGDRVLTLYHEDLISNPTIYIQRMCNHMEIYCGEDYVEKVSKSVFSKATESRHSVVWNQDAKTKVESAIQKYSFLNRYKF</sequence>
<organism evidence="7 8">
    <name type="scientific">Oopsacas minuta</name>
    <dbReference type="NCBI Taxonomy" id="111878"/>
    <lineage>
        <taxon>Eukaryota</taxon>
        <taxon>Metazoa</taxon>
        <taxon>Porifera</taxon>
        <taxon>Hexactinellida</taxon>
        <taxon>Hexasterophora</taxon>
        <taxon>Lyssacinosida</taxon>
        <taxon>Leucopsacidae</taxon>
        <taxon>Oopsacas</taxon>
    </lineage>
</organism>
<evidence type="ECO:0000256" key="4">
    <source>
        <dbReference type="ARBA" id="ARBA00048460"/>
    </source>
</evidence>
<accession>A0AAV7KKB9</accession>
<dbReference type="GO" id="GO:0005794">
    <property type="term" value="C:Golgi apparatus"/>
    <property type="evidence" value="ECO:0007669"/>
    <property type="project" value="UniProtKB-ARBA"/>
</dbReference>
<dbReference type="EMBL" id="JAKMXF010000016">
    <property type="protein sequence ID" value="KAI6661283.1"/>
    <property type="molecule type" value="Genomic_DNA"/>
</dbReference>
<comment type="similarity">
    <text evidence="1 5">Belongs to the protein sulfotransferase family.</text>
</comment>
<keyword evidence="6" id="KW-1133">Transmembrane helix</keyword>
<dbReference type="Gene3D" id="3.40.50.300">
    <property type="entry name" value="P-loop containing nucleotide triphosphate hydrolases"/>
    <property type="match status" value="1"/>
</dbReference>
<evidence type="ECO:0000256" key="6">
    <source>
        <dbReference type="SAM" id="Phobius"/>
    </source>
</evidence>
<evidence type="ECO:0000256" key="3">
    <source>
        <dbReference type="ARBA" id="ARBA00022679"/>
    </source>
</evidence>
<dbReference type="InterPro" id="IPR027417">
    <property type="entry name" value="P-loop_NTPase"/>
</dbReference>
<comment type="function">
    <text evidence="5">Catalyzes the O-sulfation of tyrosine residues within acidic motifs of polypeptides, using 3'-phosphoadenylyl sulfate (PAPS) as cosubstrate.</text>
</comment>
<dbReference type="PANTHER" id="PTHR12788:SF8">
    <property type="entry name" value="PROTEIN-TYROSINE SULFOTRANSFERASE"/>
    <property type="match status" value="1"/>
</dbReference>
<evidence type="ECO:0000313" key="8">
    <source>
        <dbReference type="Proteomes" id="UP001165289"/>
    </source>
</evidence>
<name>A0AAV7KKB9_9METZ</name>
<dbReference type="GO" id="GO:0008476">
    <property type="term" value="F:protein-tyrosine sulfotransferase activity"/>
    <property type="evidence" value="ECO:0007669"/>
    <property type="project" value="UniProtKB-EC"/>
</dbReference>
<dbReference type="InterPro" id="IPR026634">
    <property type="entry name" value="TPST-like"/>
</dbReference>
<keyword evidence="6" id="KW-0472">Membrane</keyword>
<dbReference type="Pfam" id="PF13469">
    <property type="entry name" value="Sulfotransfer_3"/>
    <property type="match status" value="1"/>
</dbReference>
<keyword evidence="8" id="KW-1185">Reference proteome</keyword>
<keyword evidence="6" id="KW-0812">Transmembrane</keyword>
<dbReference type="PANTHER" id="PTHR12788">
    <property type="entry name" value="PROTEIN-TYROSINE SULFOTRANSFERASE 2"/>
    <property type="match status" value="1"/>
</dbReference>
<reference evidence="7 8" key="1">
    <citation type="journal article" date="2023" name="BMC Biol.">
        <title>The compact genome of the sponge Oopsacas minuta (Hexactinellida) is lacking key metazoan core genes.</title>
        <authorList>
            <person name="Santini S."/>
            <person name="Schenkelaars Q."/>
            <person name="Jourda C."/>
            <person name="Duchesne M."/>
            <person name="Belahbib H."/>
            <person name="Rocher C."/>
            <person name="Selva M."/>
            <person name="Riesgo A."/>
            <person name="Vervoort M."/>
            <person name="Leys S.P."/>
            <person name="Kodjabachian L."/>
            <person name="Le Bivic A."/>
            <person name="Borchiellini C."/>
            <person name="Claverie J.M."/>
            <person name="Renard E."/>
        </authorList>
    </citation>
    <scope>NUCLEOTIDE SEQUENCE [LARGE SCALE GENOMIC DNA]</scope>
    <source>
        <strain evidence="7">SPO-2</strain>
    </source>
</reference>
<dbReference type="AlphaFoldDB" id="A0AAV7KKB9"/>
<evidence type="ECO:0000256" key="2">
    <source>
        <dbReference type="ARBA" id="ARBA00013262"/>
    </source>
</evidence>
<evidence type="ECO:0000256" key="1">
    <source>
        <dbReference type="ARBA" id="ARBA00009988"/>
    </source>
</evidence>
<evidence type="ECO:0000313" key="7">
    <source>
        <dbReference type="EMBL" id="KAI6661283.1"/>
    </source>
</evidence>
<comment type="caution">
    <text evidence="7">The sequence shown here is derived from an EMBL/GenBank/DDBJ whole genome shotgun (WGS) entry which is preliminary data.</text>
</comment>
<dbReference type="Proteomes" id="UP001165289">
    <property type="component" value="Unassembled WGS sequence"/>
</dbReference>
<proteinExistence type="inferred from homology"/>
<dbReference type="SUPFAM" id="SSF52540">
    <property type="entry name" value="P-loop containing nucleoside triphosphate hydrolases"/>
    <property type="match status" value="1"/>
</dbReference>
<keyword evidence="3 5" id="KW-0808">Transferase</keyword>
<dbReference type="EC" id="2.8.2.20" evidence="2 5"/>
<gene>
    <name evidence="7" type="ORF">LOD99_10063</name>
</gene>
<evidence type="ECO:0000256" key="5">
    <source>
        <dbReference type="RuleBase" id="RU365018"/>
    </source>
</evidence>